<dbReference type="RefSeq" id="XP_056507046.1">
    <property type="nucleotide sequence ID" value="XM_056660548.1"/>
</dbReference>
<evidence type="ECO:0000256" key="13">
    <source>
        <dbReference type="ARBA" id="ARBA00022989"/>
    </source>
</evidence>
<evidence type="ECO:0000313" key="21">
    <source>
        <dbReference type="Proteomes" id="UP001141434"/>
    </source>
</evidence>
<feature type="transmembrane region" description="Helical" evidence="19">
    <location>
        <begin position="307"/>
        <end position="325"/>
    </location>
</feature>
<keyword evidence="11" id="KW-0256">Endoplasmic reticulum</keyword>
<feature type="transmembrane region" description="Helical" evidence="19">
    <location>
        <begin position="84"/>
        <end position="106"/>
    </location>
</feature>
<reference evidence="20" key="1">
    <citation type="submission" date="2022-11" db="EMBL/GenBank/DDBJ databases">
        <authorList>
            <person name="Petersen C."/>
        </authorList>
    </citation>
    <scope>NUCLEOTIDE SEQUENCE</scope>
    <source>
        <strain evidence="20">IBT 34128</strain>
    </source>
</reference>
<comment type="function">
    <text evidence="17">UDP-N-acetylglucosamine--dolichyl-phosphate N-acetylglucosaminephosphotransferase that operates in the biosynthetic pathway of dolichol-linked oligosaccharides, the glycan precursors employed in protein asparagine (N)-glycosylation. The assembly of dolichol-linked oligosaccharides begins on the cytosolic side of the endoplasmic reticulum membrane and finishes in its lumen. The sequential addition of sugars to dolichol pyrophosphate produces dolichol-linked oligosaccharides containing fourteen sugars, including two GlcNAcs, nine mannoses and three glucoses. Once assembled, the oligosaccharide is transferred from the lipid to nascent proteins by oligosaccharyltransferases. Catalyzes the initial step of dolichol-linked oligosaccharide biosynthesis, transfering GlcNAc-1-P from cytosolic UDP-GlcNAc onto the carrier lipid dolichyl phosphate (P-dolichol), yielding GlcNAc-P-P-dolichol embedded in the cytoplasmic leaflet of the endoplasmic reticulum membrane.</text>
</comment>
<feature type="transmembrane region" description="Helical" evidence="19">
    <location>
        <begin position="215"/>
        <end position="235"/>
    </location>
</feature>
<evidence type="ECO:0000256" key="2">
    <source>
        <dbReference type="ARBA" id="ARBA00004477"/>
    </source>
</evidence>
<dbReference type="InterPro" id="IPR033895">
    <property type="entry name" value="GPT"/>
</dbReference>
<evidence type="ECO:0000256" key="17">
    <source>
        <dbReference type="ARBA" id="ARBA00044717"/>
    </source>
</evidence>
<dbReference type="GO" id="GO:0046872">
    <property type="term" value="F:metal ion binding"/>
    <property type="evidence" value="ECO:0007669"/>
    <property type="project" value="UniProtKB-KW"/>
</dbReference>
<evidence type="ECO:0000256" key="16">
    <source>
        <dbReference type="ARBA" id="ARBA00033238"/>
    </source>
</evidence>
<dbReference type="Proteomes" id="UP001141434">
    <property type="component" value="Unassembled WGS sequence"/>
</dbReference>
<feature type="transmembrane region" description="Helical" evidence="19">
    <location>
        <begin position="12"/>
        <end position="31"/>
    </location>
</feature>
<gene>
    <name evidence="20" type="ORF">NUU61_010023</name>
</gene>
<proteinExistence type="inferred from homology"/>
<evidence type="ECO:0000256" key="18">
    <source>
        <dbReference type="ARBA" id="ARBA00045078"/>
    </source>
</evidence>
<keyword evidence="10" id="KW-0479">Metal-binding</keyword>
<evidence type="ECO:0000256" key="6">
    <source>
        <dbReference type="ARBA" id="ARBA00017659"/>
    </source>
</evidence>
<dbReference type="PANTHER" id="PTHR10571">
    <property type="entry name" value="UDP-N-ACETYLGLUCOSAMINE--DOLICHYL-PHOSPHATE N-ACETYLGLUCOSAMINEPHOSPHOTRANSFERASE"/>
    <property type="match status" value="1"/>
</dbReference>
<accession>A0A9W9EHA6</accession>
<comment type="similarity">
    <text evidence="4">Belongs to the glycosyltransferase 4 family.</text>
</comment>
<evidence type="ECO:0000256" key="5">
    <source>
        <dbReference type="ARBA" id="ARBA00013225"/>
    </source>
</evidence>
<dbReference type="AlphaFoldDB" id="A0A9W9EHA6"/>
<reference evidence="20" key="2">
    <citation type="journal article" date="2023" name="IMA Fungus">
        <title>Comparative genomic study of the Penicillium genus elucidates a diverse pangenome and 15 lateral gene transfer events.</title>
        <authorList>
            <person name="Petersen C."/>
            <person name="Sorensen T."/>
            <person name="Nielsen M.R."/>
            <person name="Sondergaard T.E."/>
            <person name="Sorensen J.L."/>
            <person name="Fitzpatrick D.A."/>
            <person name="Frisvad J.C."/>
            <person name="Nielsen K.L."/>
        </authorList>
    </citation>
    <scope>NUCLEOTIDE SEQUENCE</scope>
    <source>
        <strain evidence="20">IBT 34128</strain>
    </source>
</reference>
<keyword evidence="7" id="KW-0328">Glycosyltransferase</keyword>
<dbReference type="EC" id="2.7.8.15" evidence="5"/>
<keyword evidence="9 19" id="KW-0812">Transmembrane</keyword>
<evidence type="ECO:0000256" key="8">
    <source>
        <dbReference type="ARBA" id="ARBA00022679"/>
    </source>
</evidence>
<evidence type="ECO:0000256" key="11">
    <source>
        <dbReference type="ARBA" id="ARBA00022824"/>
    </source>
</evidence>
<comment type="pathway">
    <text evidence="3">Protein modification; protein glycosylation.</text>
</comment>
<keyword evidence="8 20" id="KW-0808">Transferase</keyword>
<evidence type="ECO:0000256" key="9">
    <source>
        <dbReference type="ARBA" id="ARBA00022692"/>
    </source>
</evidence>
<dbReference type="EMBL" id="JAPMSZ010000012">
    <property type="protein sequence ID" value="KAJ5081759.1"/>
    <property type="molecule type" value="Genomic_DNA"/>
</dbReference>
<dbReference type="InterPro" id="IPR000715">
    <property type="entry name" value="Glycosyl_transferase_4"/>
</dbReference>
<protein>
    <recommendedName>
        <fullName evidence="6">UDP-N-acetylglucosamine--dolichyl-phosphate N-acetylglucosaminephosphotransferase</fullName>
        <ecNumber evidence="5">2.7.8.15</ecNumber>
    </recommendedName>
    <alternativeName>
        <fullName evidence="15">GlcNAc-1-P transferase</fullName>
    </alternativeName>
    <alternativeName>
        <fullName evidence="16">N-acetylglucosamine-1-phosphate transferase</fullName>
    </alternativeName>
</protein>
<evidence type="ECO:0000256" key="15">
    <source>
        <dbReference type="ARBA" id="ARBA00029567"/>
    </source>
</evidence>
<dbReference type="GO" id="GO:0016757">
    <property type="term" value="F:glycosyltransferase activity"/>
    <property type="evidence" value="ECO:0007669"/>
    <property type="project" value="UniProtKB-KW"/>
</dbReference>
<evidence type="ECO:0000256" key="7">
    <source>
        <dbReference type="ARBA" id="ARBA00022676"/>
    </source>
</evidence>
<comment type="cofactor">
    <cofactor evidence="1">
        <name>Mg(2+)</name>
        <dbReference type="ChEBI" id="CHEBI:18420"/>
    </cofactor>
</comment>
<evidence type="ECO:0000256" key="3">
    <source>
        <dbReference type="ARBA" id="ARBA00004922"/>
    </source>
</evidence>
<dbReference type="GO" id="GO:0003975">
    <property type="term" value="F:UDP-N-acetylglucosamine-dolichyl-phosphate N-acetylglucosaminephosphotransferase activity"/>
    <property type="evidence" value="ECO:0007669"/>
    <property type="project" value="UniProtKB-EC"/>
</dbReference>
<keyword evidence="14 19" id="KW-0472">Membrane</keyword>
<dbReference type="GO" id="GO:0006488">
    <property type="term" value="P:dolichol-linked oligosaccharide biosynthetic process"/>
    <property type="evidence" value="ECO:0007669"/>
    <property type="project" value="InterPro"/>
</dbReference>
<feature type="transmembrane region" description="Helical" evidence="19">
    <location>
        <begin position="174"/>
        <end position="195"/>
    </location>
</feature>
<comment type="catalytic activity">
    <reaction evidence="18">
        <text>a di-trans,poly-cis-dolichyl phosphate + UDP-N-acetyl-alpha-D-glucosamine = an N-acetyl-alpha-D-glucosaminyl-diphospho-di-trans,poly-cis-dolichol + UMP</text>
        <dbReference type="Rhea" id="RHEA:13289"/>
        <dbReference type="Rhea" id="RHEA-COMP:19498"/>
        <dbReference type="Rhea" id="RHEA-COMP:19507"/>
        <dbReference type="ChEBI" id="CHEBI:57683"/>
        <dbReference type="ChEBI" id="CHEBI:57705"/>
        <dbReference type="ChEBI" id="CHEBI:57865"/>
        <dbReference type="ChEBI" id="CHEBI:58427"/>
        <dbReference type="EC" id="2.7.8.15"/>
    </reaction>
    <physiologicalReaction direction="left-to-right" evidence="18">
        <dbReference type="Rhea" id="RHEA:13290"/>
    </physiologicalReaction>
</comment>
<comment type="caution">
    <text evidence="20">The sequence shown here is derived from an EMBL/GenBank/DDBJ whole genome shotgun (WGS) entry which is preliminary data.</text>
</comment>
<organism evidence="20 21">
    <name type="scientific">Penicillium alfredii</name>
    <dbReference type="NCBI Taxonomy" id="1506179"/>
    <lineage>
        <taxon>Eukaryota</taxon>
        <taxon>Fungi</taxon>
        <taxon>Dikarya</taxon>
        <taxon>Ascomycota</taxon>
        <taxon>Pezizomycotina</taxon>
        <taxon>Eurotiomycetes</taxon>
        <taxon>Eurotiomycetidae</taxon>
        <taxon>Eurotiales</taxon>
        <taxon>Aspergillaceae</taxon>
        <taxon>Penicillium</taxon>
    </lineage>
</organism>
<feature type="transmembrane region" description="Helical" evidence="19">
    <location>
        <begin position="247"/>
        <end position="265"/>
    </location>
</feature>
<evidence type="ECO:0000256" key="10">
    <source>
        <dbReference type="ARBA" id="ARBA00022723"/>
    </source>
</evidence>
<dbReference type="GO" id="GO:0005789">
    <property type="term" value="C:endoplasmic reticulum membrane"/>
    <property type="evidence" value="ECO:0007669"/>
    <property type="project" value="UniProtKB-SubCell"/>
</dbReference>
<sequence>MDTSSTLSHTETWCLLALVGASINILVNTVQGDGAPLVASIALGGISFATAFSLIRWLGPVFLKAGLKGKDMAKPRRPEMYEPETMGAVCAVVYLLALIVFIPFAFYKDIVAATSGGGNRDVVLEPQQAENGRYLHRFPHGKLASYLSGLLSLQSIIILGIGDDLLDIRWRHKVLIPAFGSIPMLIVYFVDFGVTHVVVPLPLQPYLGDSVDLGWLYYTYMAAVAIFCPNSINMLAGINGIEVAQSLVIAALLLFNDALYLAPITPYPHPATDSHLFSIYFLLPFVGVSAALLYHNWYPSKVFVGDTYCYLAGMVFAVVGILGHFSKTLLLLFAPQIFNFLYSIPQLFKLIPCPRHRLPRFNAATGLLEASVTEWTVPPSQFIATALHLLHYLHLVHITKNKDGQIFESTNLTILNLWLVWMGPMKENRLAWHMVAVQTVCGALGLFVRHRLALLVFHHDNRAFGIS</sequence>
<keyword evidence="13 19" id="KW-1133">Transmembrane helix</keyword>
<keyword evidence="21" id="KW-1185">Reference proteome</keyword>
<evidence type="ECO:0000256" key="12">
    <source>
        <dbReference type="ARBA" id="ARBA00022842"/>
    </source>
</evidence>
<dbReference type="OrthoDB" id="10262326at2759"/>
<dbReference type="GeneID" id="81399717"/>
<dbReference type="PANTHER" id="PTHR10571:SF0">
    <property type="entry name" value="UDP-N-ACETYLGLUCOSAMINE--DOLICHYL-PHOSPHATE N-ACETYLGLUCOSAMINEPHOSPHOTRANSFERASE"/>
    <property type="match status" value="1"/>
</dbReference>
<evidence type="ECO:0000256" key="4">
    <source>
        <dbReference type="ARBA" id="ARBA00009317"/>
    </source>
</evidence>
<dbReference type="Pfam" id="PF00953">
    <property type="entry name" value="Glycos_transf_4"/>
    <property type="match status" value="1"/>
</dbReference>
<name>A0A9W9EHA6_9EURO</name>
<feature type="transmembrane region" description="Helical" evidence="19">
    <location>
        <begin position="143"/>
        <end position="162"/>
    </location>
</feature>
<comment type="subcellular location">
    <subcellularLocation>
        <location evidence="2">Endoplasmic reticulum membrane</location>
        <topology evidence="2">Multi-pass membrane protein</topology>
    </subcellularLocation>
</comment>
<evidence type="ECO:0000313" key="20">
    <source>
        <dbReference type="EMBL" id="KAJ5081759.1"/>
    </source>
</evidence>
<dbReference type="CDD" id="cd06855">
    <property type="entry name" value="GT_GPT_euk"/>
    <property type="match status" value="1"/>
</dbReference>
<keyword evidence="12" id="KW-0460">Magnesium</keyword>
<evidence type="ECO:0000256" key="14">
    <source>
        <dbReference type="ARBA" id="ARBA00023136"/>
    </source>
</evidence>
<evidence type="ECO:0000256" key="1">
    <source>
        <dbReference type="ARBA" id="ARBA00001946"/>
    </source>
</evidence>
<feature type="transmembrane region" description="Helical" evidence="19">
    <location>
        <begin position="277"/>
        <end position="295"/>
    </location>
</feature>
<feature type="transmembrane region" description="Helical" evidence="19">
    <location>
        <begin position="37"/>
        <end position="63"/>
    </location>
</feature>
<evidence type="ECO:0000256" key="19">
    <source>
        <dbReference type="SAM" id="Phobius"/>
    </source>
</evidence>